<feature type="transmembrane region" description="Helical" evidence="6">
    <location>
        <begin position="144"/>
        <end position="167"/>
    </location>
</feature>
<keyword evidence="4 6" id="KW-1133">Transmembrane helix</keyword>
<keyword evidence="6" id="KW-0813">Transport</keyword>
<name>A0AAP9U7C3_KLEAE</name>
<feature type="signal peptide" evidence="7">
    <location>
        <begin position="1"/>
        <end position="22"/>
    </location>
</feature>
<dbReference type="GO" id="GO:0008381">
    <property type="term" value="F:mechanosensitive monoatomic ion channel activity"/>
    <property type="evidence" value="ECO:0007669"/>
    <property type="project" value="InterPro"/>
</dbReference>
<keyword evidence="3 6" id="KW-0812">Transmembrane</keyword>
<dbReference type="RefSeq" id="WP_182014942.1">
    <property type="nucleotide sequence ID" value="NZ_CP055904.1"/>
</dbReference>
<evidence type="ECO:0000313" key="10">
    <source>
        <dbReference type="Proteomes" id="UP000514462"/>
    </source>
</evidence>
<dbReference type="GO" id="GO:0005886">
    <property type="term" value="C:plasma membrane"/>
    <property type="evidence" value="ECO:0007669"/>
    <property type="project" value="UniProtKB-SubCell"/>
</dbReference>
<dbReference type="InterPro" id="IPR010920">
    <property type="entry name" value="LSM_dom_sf"/>
</dbReference>
<proteinExistence type="inferred from homology"/>
<dbReference type="PANTHER" id="PTHR30221">
    <property type="entry name" value="SMALL-CONDUCTANCE MECHANOSENSITIVE CHANNEL"/>
    <property type="match status" value="1"/>
</dbReference>
<evidence type="ECO:0000256" key="3">
    <source>
        <dbReference type="ARBA" id="ARBA00022692"/>
    </source>
</evidence>
<evidence type="ECO:0000256" key="2">
    <source>
        <dbReference type="ARBA" id="ARBA00022475"/>
    </source>
</evidence>
<protein>
    <recommendedName>
        <fullName evidence="6">Small-conductance mechanosensitive channel</fullName>
    </recommendedName>
</protein>
<evidence type="ECO:0000256" key="4">
    <source>
        <dbReference type="ARBA" id="ARBA00022989"/>
    </source>
</evidence>
<keyword evidence="7" id="KW-0732">Signal</keyword>
<dbReference type="EMBL" id="CP055904">
    <property type="protein sequence ID" value="QMR42394.1"/>
    <property type="molecule type" value="Genomic_DNA"/>
</dbReference>
<feature type="transmembrane region" description="Helical" evidence="6">
    <location>
        <begin position="327"/>
        <end position="348"/>
    </location>
</feature>
<dbReference type="SUPFAM" id="SSF82689">
    <property type="entry name" value="Mechanosensitive channel protein MscS (YggB), C-terminal domain"/>
    <property type="match status" value="1"/>
</dbReference>
<dbReference type="InterPro" id="IPR011066">
    <property type="entry name" value="MscS_channel_C_sf"/>
</dbReference>
<dbReference type="Pfam" id="PF00924">
    <property type="entry name" value="MS_channel_2nd"/>
    <property type="match status" value="1"/>
</dbReference>
<feature type="chain" id="PRO_5043003267" description="Small-conductance mechanosensitive channel" evidence="7">
    <location>
        <begin position="23"/>
        <end position="538"/>
    </location>
</feature>
<evidence type="ECO:0000256" key="7">
    <source>
        <dbReference type="SAM" id="SignalP"/>
    </source>
</evidence>
<comment type="similarity">
    <text evidence="6">Belongs to the MscS (TC 1.A.23) family.</text>
</comment>
<dbReference type="AlphaFoldDB" id="A0AAP9U7C3"/>
<evidence type="ECO:0000256" key="6">
    <source>
        <dbReference type="RuleBase" id="RU369025"/>
    </source>
</evidence>
<evidence type="ECO:0000256" key="5">
    <source>
        <dbReference type="ARBA" id="ARBA00023136"/>
    </source>
</evidence>
<keyword evidence="6" id="KW-0997">Cell inner membrane</keyword>
<keyword evidence="5 6" id="KW-0472">Membrane</keyword>
<evidence type="ECO:0000259" key="8">
    <source>
        <dbReference type="Pfam" id="PF00924"/>
    </source>
</evidence>
<evidence type="ECO:0000256" key="1">
    <source>
        <dbReference type="ARBA" id="ARBA00004651"/>
    </source>
</evidence>
<comment type="caution">
    <text evidence="6">Lacks conserved residue(s) required for the propagation of feature annotation.</text>
</comment>
<dbReference type="Proteomes" id="UP000514462">
    <property type="component" value="Chromosome"/>
</dbReference>
<keyword evidence="6" id="KW-0407">Ion channel</keyword>
<keyword evidence="2" id="KW-1003">Cell membrane</keyword>
<evidence type="ECO:0000313" key="9">
    <source>
        <dbReference type="EMBL" id="QMR42394.1"/>
    </source>
</evidence>
<dbReference type="InterPro" id="IPR045275">
    <property type="entry name" value="MscS_archaea/bacteria_type"/>
</dbReference>
<feature type="transmembrane region" description="Helical" evidence="6">
    <location>
        <begin position="248"/>
        <end position="273"/>
    </location>
</feature>
<dbReference type="SUPFAM" id="SSF50182">
    <property type="entry name" value="Sm-like ribonucleoproteins"/>
    <property type="match status" value="1"/>
</dbReference>
<dbReference type="InterPro" id="IPR023408">
    <property type="entry name" value="MscS_beta-dom_sf"/>
</dbReference>
<comment type="function">
    <text evidence="6">Mechanosensitive channel that participates in the regulation of osmotic pressure changes within the cell, opening in response to stretch forces in the membrane lipid bilayer, without the need for other proteins. Contributes to normal resistance to hypoosmotic shock. Forms an ion channel of 1.0 nanosiemens conductance with a slight preference for anions.</text>
</comment>
<dbReference type="PANTHER" id="PTHR30221:SF18">
    <property type="entry name" value="SLL0590 PROTEIN"/>
    <property type="match status" value="1"/>
</dbReference>
<dbReference type="Gene3D" id="2.30.30.60">
    <property type="match status" value="1"/>
</dbReference>
<comment type="subcellular location">
    <subcellularLocation>
        <location evidence="6">Cell inner membrane</location>
        <topology evidence="6">Multi-pass membrane protein</topology>
    </subcellularLocation>
    <subcellularLocation>
        <location evidence="1">Cell membrane</location>
        <topology evidence="1">Multi-pass membrane protein</topology>
    </subcellularLocation>
</comment>
<sequence length="538" mass="60199">MNRIQALLTACFLLWLAFPLSAAEPRQQPTAREQARTVAIFHQPIVMLQATFGQTTPEERVLRIRNTLRAFTEADISQPLQVVPVTRYNQPGRLFLMNGKPIMLLSQADLDEGDDLTLDQAAQRVLARMEAQRTSLREQYNTRYLLLAALKSAAGALLLALVCYLAFRSWRRVRRFFHLRILEKRSMIPHNWRRFLGNIESRLYALLVILLGVLAGYVWLSWVFSLFPWTRVWGESLGEWSVGVIRDISLSIVSALPGLMIVLLIFLITWFIIRLLKVVLDQVAAGRLQIPGLHPETVGATRKLIAVVIWLFALSAAYPFLPGANSLAFKGISVFFGLMLTLGSAGVMNHAMSGLVLIYTRALHKGDWISIADNEGQVSEIGMLATKILTRENYIVTLPNAVVVSGKITNLSASDPQQGINLTTGVTIGYDTPWRQVQAMLELAAHRAQGVDHQVAPVVRKLGLLDWYTSYELQVRLLPETTLPEGRNALHSSIIDVFNEFGVQIMSPNFVMQPKGAVVVAKEDWYTAPAVAPQERDR</sequence>
<feature type="domain" description="Mechanosensitive ion channel MscS" evidence="8">
    <location>
        <begin position="352"/>
        <end position="412"/>
    </location>
</feature>
<organism evidence="9 10">
    <name type="scientific">Klebsiella aerogenes</name>
    <name type="common">Enterobacter aerogenes</name>
    <dbReference type="NCBI Taxonomy" id="548"/>
    <lineage>
        <taxon>Bacteria</taxon>
        <taxon>Pseudomonadati</taxon>
        <taxon>Pseudomonadota</taxon>
        <taxon>Gammaproteobacteria</taxon>
        <taxon>Enterobacterales</taxon>
        <taxon>Enterobacteriaceae</taxon>
        <taxon>Klebsiella/Raoultella group</taxon>
        <taxon>Klebsiella</taxon>
    </lineage>
</organism>
<keyword evidence="6" id="KW-0406">Ion transport</keyword>
<dbReference type="InterPro" id="IPR006685">
    <property type="entry name" value="MscS_channel_2nd"/>
</dbReference>
<accession>A0AAP9U7C3</accession>
<feature type="transmembrane region" description="Helical" evidence="6">
    <location>
        <begin position="203"/>
        <end position="228"/>
    </location>
</feature>
<feature type="transmembrane region" description="Helical" evidence="6">
    <location>
        <begin position="304"/>
        <end position="321"/>
    </location>
</feature>
<comment type="subunit">
    <text evidence="6">Homoheptamer.</text>
</comment>
<reference evidence="10" key="1">
    <citation type="submission" date="2020-06" db="EMBL/GenBank/DDBJ databases">
        <title>REHAB project genomes.</title>
        <authorList>
            <person name="Shaw L.P."/>
        </authorList>
    </citation>
    <scope>NUCLEOTIDE SEQUENCE [LARGE SCALE GENOMIC DNA]</scope>
    <source>
        <strain evidence="10">RHBSTW-00938</strain>
    </source>
</reference>
<gene>
    <name evidence="9" type="ORF">HV331_24150</name>
</gene>